<reference evidence="1" key="2">
    <citation type="submission" date="2020-09" db="EMBL/GenBank/DDBJ databases">
        <authorList>
            <person name="Sun Q."/>
            <person name="Ohkuma M."/>
        </authorList>
    </citation>
    <scope>NUCLEOTIDE SEQUENCE</scope>
    <source>
        <strain evidence="1">JCM 31311</strain>
    </source>
</reference>
<proteinExistence type="predicted"/>
<accession>A0A918CDF1</accession>
<comment type="caution">
    <text evidence="1">The sequence shown here is derived from an EMBL/GenBank/DDBJ whole genome shotgun (WGS) entry which is preliminary data.</text>
</comment>
<keyword evidence="2" id="KW-1185">Reference proteome</keyword>
<dbReference type="EMBL" id="BMQL01000022">
    <property type="protein sequence ID" value="GGR18701.1"/>
    <property type="molecule type" value="Genomic_DNA"/>
</dbReference>
<gene>
    <name evidence="1" type="ORF">GCM10008957_34160</name>
</gene>
<sequence length="199" mass="21645">MLKRLLCLLVLTYGGPEAVSGLPASGWRVLDSNGTISAAGAVRLNRPCPALTLPASWRVLDEVYADVTGDGQPECLLALWRPWRDWPTRRWQAQPSRIAANHDAAGLSAHLAVLRPLGNGRYQPRWVGSALYQPIIALTVLPGGRVATLETTYARGPGGNSVNVSVWSWTGFGFRREARWPVVAKKLAVERSSGKLAVR</sequence>
<name>A0A918CDF1_9DEIO</name>
<protein>
    <submittedName>
        <fullName evidence="1">Uncharacterized protein</fullName>
    </submittedName>
</protein>
<evidence type="ECO:0000313" key="1">
    <source>
        <dbReference type="EMBL" id="GGR18701.1"/>
    </source>
</evidence>
<reference evidence="1" key="1">
    <citation type="journal article" date="2014" name="Int. J. Syst. Evol. Microbiol.">
        <title>Complete genome sequence of Corynebacterium casei LMG S-19264T (=DSM 44701T), isolated from a smear-ripened cheese.</title>
        <authorList>
            <consortium name="US DOE Joint Genome Institute (JGI-PGF)"/>
            <person name="Walter F."/>
            <person name="Albersmeier A."/>
            <person name="Kalinowski J."/>
            <person name="Ruckert C."/>
        </authorList>
    </citation>
    <scope>NUCLEOTIDE SEQUENCE</scope>
    <source>
        <strain evidence="1">JCM 31311</strain>
    </source>
</reference>
<organism evidence="1 2">
    <name type="scientific">Deinococcus ruber</name>
    <dbReference type="NCBI Taxonomy" id="1848197"/>
    <lineage>
        <taxon>Bacteria</taxon>
        <taxon>Thermotogati</taxon>
        <taxon>Deinococcota</taxon>
        <taxon>Deinococci</taxon>
        <taxon>Deinococcales</taxon>
        <taxon>Deinococcaceae</taxon>
        <taxon>Deinococcus</taxon>
    </lineage>
</organism>
<dbReference type="RefSeq" id="WP_229776134.1">
    <property type="nucleotide sequence ID" value="NZ_BMQL01000022.1"/>
</dbReference>
<evidence type="ECO:0000313" key="2">
    <source>
        <dbReference type="Proteomes" id="UP000603865"/>
    </source>
</evidence>
<dbReference type="AlphaFoldDB" id="A0A918CDF1"/>
<dbReference type="Proteomes" id="UP000603865">
    <property type="component" value="Unassembled WGS sequence"/>
</dbReference>